<dbReference type="EMBL" id="JYDS01000385">
    <property type="protein sequence ID" value="KRZ09131.1"/>
    <property type="molecule type" value="Genomic_DNA"/>
</dbReference>
<comment type="caution">
    <text evidence="1">The sequence shown here is derived from an EMBL/GenBank/DDBJ whole genome shotgun (WGS) entry which is preliminary data.</text>
</comment>
<sequence>MDVAPQRLVTRRKPEISSITKISRKYCSAKQLIKAIQVHRENLEVINCTQLQLSDSQLVSLDERTNAIRHNCAMRSYPMKTLFVDQ</sequence>
<gene>
    <name evidence="1" type="ORF">T4B_11971</name>
</gene>
<organism evidence="1 2">
    <name type="scientific">Trichinella pseudospiralis</name>
    <name type="common">Parasitic roundworm</name>
    <dbReference type="NCBI Taxonomy" id="6337"/>
    <lineage>
        <taxon>Eukaryota</taxon>
        <taxon>Metazoa</taxon>
        <taxon>Ecdysozoa</taxon>
        <taxon>Nematoda</taxon>
        <taxon>Enoplea</taxon>
        <taxon>Dorylaimia</taxon>
        <taxon>Trichinellida</taxon>
        <taxon>Trichinellidae</taxon>
        <taxon>Trichinella</taxon>
    </lineage>
</organism>
<reference evidence="1 2" key="1">
    <citation type="submission" date="2015-01" db="EMBL/GenBank/DDBJ databases">
        <title>Evolution of Trichinella species and genotypes.</title>
        <authorList>
            <person name="Korhonen P.K."/>
            <person name="Edoardo P."/>
            <person name="Giuseppe L.R."/>
            <person name="Gasser R.B."/>
        </authorList>
    </citation>
    <scope>NUCLEOTIDE SEQUENCE [LARGE SCALE GENOMIC DNA]</scope>
    <source>
        <strain evidence="1">ISS588</strain>
    </source>
</reference>
<dbReference type="AlphaFoldDB" id="A0A0V1HEQ9"/>
<evidence type="ECO:0000313" key="2">
    <source>
        <dbReference type="Proteomes" id="UP000054805"/>
    </source>
</evidence>
<protein>
    <submittedName>
        <fullName evidence="1">Uncharacterized protein</fullName>
    </submittedName>
</protein>
<proteinExistence type="predicted"/>
<keyword evidence="2" id="KW-1185">Reference proteome</keyword>
<accession>A0A0V1HEQ9</accession>
<evidence type="ECO:0000313" key="1">
    <source>
        <dbReference type="EMBL" id="KRZ09131.1"/>
    </source>
</evidence>
<name>A0A0V1HEQ9_TRIPS</name>
<dbReference type="Proteomes" id="UP000054805">
    <property type="component" value="Unassembled WGS sequence"/>
</dbReference>